<dbReference type="STRING" id="690566.Sphch_3867"/>
<dbReference type="HOGENOM" id="CLU_162024_1_0_5"/>
<dbReference type="KEGG" id="sch:Sphch_3867"/>
<name>F6F1N3_SPHCR</name>
<dbReference type="AlphaFoldDB" id="F6F1N3"/>
<protein>
    <submittedName>
        <fullName evidence="1">Uncharacterized protein</fullName>
    </submittedName>
</protein>
<dbReference type="Proteomes" id="UP000007150">
    <property type="component" value="Chromosome 2"/>
</dbReference>
<reference evidence="1 2" key="1">
    <citation type="submission" date="2011-05" db="EMBL/GenBank/DDBJ databases">
        <title>Complete sequence of chromosome 2 of Sphingobium chlorophenolicum L-1.</title>
        <authorList>
            <consortium name="US DOE Joint Genome Institute"/>
            <person name="Lucas S."/>
            <person name="Han J."/>
            <person name="Lapidus A."/>
            <person name="Cheng J.-F."/>
            <person name="Goodwin L."/>
            <person name="Pitluck S."/>
            <person name="Peters L."/>
            <person name="Daligault H."/>
            <person name="Han C."/>
            <person name="Tapia R."/>
            <person name="Land M."/>
            <person name="Hauser L."/>
            <person name="Kyrpides N."/>
            <person name="Ivanova N."/>
            <person name="Pagani I."/>
            <person name="Turner P."/>
            <person name="Copley S."/>
            <person name="Woyke T."/>
        </authorList>
    </citation>
    <scope>NUCLEOTIDE SEQUENCE [LARGE SCALE GENOMIC DNA]</scope>
    <source>
        <strain evidence="1 2">L-1</strain>
    </source>
</reference>
<evidence type="ECO:0000313" key="2">
    <source>
        <dbReference type="Proteomes" id="UP000007150"/>
    </source>
</evidence>
<dbReference type="RefSeq" id="WP_013849673.1">
    <property type="nucleotide sequence ID" value="NC_015594.1"/>
</dbReference>
<sequence>MMVQALPPGFEALEPFVAHWARDDFQARFVTRYESSFADIQAFYDAITPLADRILQTLEQTELNAMPDGHKTLFRLLMALAHIAVAVERHRQPRPRSITWPTTLEVTQGSFPP</sequence>
<dbReference type="EMBL" id="CP002799">
    <property type="protein sequence ID" value="AEG51449.1"/>
    <property type="molecule type" value="Genomic_DNA"/>
</dbReference>
<evidence type="ECO:0000313" key="1">
    <source>
        <dbReference type="EMBL" id="AEG51449.1"/>
    </source>
</evidence>
<proteinExistence type="predicted"/>
<organism evidence="1 2">
    <name type="scientific">Sphingobium chlorophenolicum L-1</name>
    <dbReference type="NCBI Taxonomy" id="690566"/>
    <lineage>
        <taxon>Bacteria</taxon>
        <taxon>Pseudomonadati</taxon>
        <taxon>Pseudomonadota</taxon>
        <taxon>Alphaproteobacteria</taxon>
        <taxon>Sphingomonadales</taxon>
        <taxon>Sphingomonadaceae</taxon>
        <taxon>Sphingobium</taxon>
    </lineage>
</organism>
<gene>
    <name evidence="1" type="ORF">Sphch_3867</name>
</gene>
<keyword evidence="2" id="KW-1185">Reference proteome</keyword>
<accession>F6F1N3</accession>